<reference evidence="2 3" key="1">
    <citation type="submission" date="2023-05" db="EMBL/GenBank/DDBJ databases">
        <title>Genomic insight into Chryseobacterium sp. wdc7 isolated forest soil (Gotjawal).</title>
        <authorList>
            <person name="Park S.-J."/>
        </authorList>
    </citation>
    <scope>NUCLEOTIDE SEQUENCE [LARGE SCALE GENOMIC DNA]</scope>
    <source>
        <strain evidence="3">wdc7</strain>
    </source>
</reference>
<dbReference type="InterPro" id="IPR002686">
    <property type="entry name" value="Transposase_17"/>
</dbReference>
<proteinExistence type="predicted"/>
<accession>A0ABY8REU5</accession>
<dbReference type="EMBL" id="CP124855">
    <property type="protein sequence ID" value="WHF52234.1"/>
    <property type="molecule type" value="Genomic_DNA"/>
</dbReference>
<dbReference type="SMART" id="SM01321">
    <property type="entry name" value="Y1_Tnp"/>
    <property type="match status" value="1"/>
</dbReference>
<sequence length="188" mass="22380">MSRNYKFHNPEGLYFISFAVVGWLDVFIRNEYKDLFLESVRFCQREKGLEIHAWCIMSSHVNLVFRSIKGQKPELLIGDLKRFTSKAIVKAIMEHPKESRKDFLLEAFRKEAEKSSNVTHYKFWRHDNNPIELWSNRVIKQKIDYVHQNPVEAGLVFRAEDYRYSSAIDYSDEKGLLDGIEVFRMFDF</sequence>
<dbReference type="InterPro" id="IPR036515">
    <property type="entry name" value="Transposase_17_sf"/>
</dbReference>
<name>A0ABY8REU5_9FLAO</name>
<evidence type="ECO:0000313" key="2">
    <source>
        <dbReference type="EMBL" id="WHF52234.1"/>
    </source>
</evidence>
<organism evidence="2 3">
    <name type="scientific">Chryseobacterium gotjawalense</name>
    <dbReference type="NCBI Taxonomy" id="3042315"/>
    <lineage>
        <taxon>Bacteria</taxon>
        <taxon>Pseudomonadati</taxon>
        <taxon>Bacteroidota</taxon>
        <taxon>Flavobacteriia</taxon>
        <taxon>Flavobacteriales</taxon>
        <taxon>Weeksellaceae</taxon>
        <taxon>Chryseobacterium group</taxon>
        <taxon>Chryseobacterium</taxon>
    </lineage>
</organism>
<evidence type="ECO:0000313" key="3">
    <source>
        <dbReference type="Proteomes" id="UP001241656"/>
    </source>
</evidence>
<dbReference type="SUPFAM" id="SSF143422">
    <property type="entry name" value="Transposase IS200-like"/>
    <property type="match status" value="1"/>
</dbReference>
<dbReference type="RefSeq" id="WP_282905536.1">
    <property type="nucleotide sequence ID" value="NZ_CP124855.1"/>
</dbReference>
<feature type="domain" description="Transposase IS200-like" evidence="1">
    <location>
        <begin position="9"/>
        <end position="149"/>
    </location>
</feature>
<dbReference type="Gene3D" id="3.30.70.1290">
    <property type="entry name" value="Transposase IS200-like"/>
    <property type="match status" value="1"/>
</dbReference>
<dbReference type="Pfam" id="PF01797">
    <property type="entry name" value="Y1_Tnp"/>
    <property type="match status" value="1"/>
</dbReference>
<keyword evidence="3" id="KW-1185">Reference proteome</keyword>
<dbReference type="Proteomes" id="UP001241656">
    <property type="component" value="Chromosome"/>
</dbReference>
<evidence type="ECO:0000259" key="1">
    <source>
        <dbReference type="SMART" id="SM01321"/>
    </source>
</evidence>
<dbReference type="NCBIfam" id="NF047646">
    <property type="entry name" value="REP_Tyr_transpos"/>
    <property type="match status" value="1"/>
</dbReference>
<protein>
    <submittedName>
        <fullName evidence="2">Transposase</fullName>
    </submittedName>
</protein>
<gene>
    <name evidence="2" type="ORF">QGN23_02905</name>
</gene>